<feature type="compositionally biased region" description="Basic and acidic residues" evidence="1">
    <location>
        <begin position="493"/>
        <end position="510"/>
    </location>
</feature>
<feature type="region of interest" description="Disordered" evidence="1">
    <location>
        <begin position="408"/>
        <end position="476"/>
    </location>
</feature>
<feature type="region of interest" description="Disordered" evidence="1">
    <location>
        <begin position="493"/>
        <end position="570"/>
    </location>
</feature>
<evidence type="ECO:0000313" key="2">
    <source>
        <dbReference type="EMBL" id="KAG5419592.1"/>
    </source>
</evidence>
<dbReference type="AlphaFoldDB" id="A0A8H7ZCX4"/>
<protein>
    <submittedName>
        <fullName evidence="2">Uncharacterized protein</fullName>
    </submittedName>
</protein>
<dbReference type="Proteomes" id="UP000669133">
    <property type="component" value="Unassembled WGS sequence"/>
</dbReference>
<dbReference type="EMBL" id="JAEOAQ010000003">
    <property type="protein sequence ID" value="KAG5419592.1"/>
    <property type="molecule type" value="Genomic_DNA"/>
</dbReference>
<accession>A0A8H7ZCX4</accession>
<feature type="compositionally biased region" description="Low complexity" evidence="1">
    <location>
        <begin position="412"/>
        <end position="424"/>
    </location>
</feature>
<reference evidence="2 3" key="1">
    <citation type="submission" date="2020-12" db="EMBL/GenBank/DDBJ databases">
        <title>Effect of drift, selection, and recombination on the evolution of hybrid genomes in Candida yeast pathogens.</title>
        <authorList>
            <person name="Mixao V."/>
            <person name="Ksiezopolska E."/>
            <person name="Saus E."/>
            <person name="Boekhout T."/>
            <person name="Gacser A."/>
            <person name="Gabaldon T."/>
        </authorList>
    </citation>
    <scope>NUCLEOTIDE SEQUENCE [LARGE SCALE GENOMIC DNA]</scope>
    <source>
        <strain evidence="2 3">BP57</strain>
    </source>
</reference>
<organism evidence="2 3">
    <name type="scientific">Candida metapsilosis</name>
    <dbReference type="NCBI Taxonomy" id="273372"/>
    <lineage>
        <taxon>Eukaryota</taxon>
        <taxon>Fungi</taxon>
        <taxon>Dikarya</taxon>
        <taxon>Ascomycota</taxon>
        <taxon>Saccharomycotina</taxon>
        <taxon>Pichiomycetes</taxon>
        <taxon>Debaryomycetaceae</taxon>
        <taxon>Candida/Lodderomyces clade</taxon>
        <taxon>Candida</taxon>
    </lineage>
</organism>
<proteinExistence type="predicted"/>
<dbReference type="GeneID" id="93651989"/>
<feature type="compositionally biased region" description="Basic and acidic residues" evidence="1">
    <location>
        <begin position="466"/>
        <end position="476"/>
    </location>
</feature>
<evidence type="ECO:0000256" key="1">
    <source>
        <dbReference type="SAM" id="MobiDB-lite"/>
    </source>
</evidence>
<name>A0A8H7ZCX4_9ASCO</name>
<gene>
    <name evidence="2" type="ORF">I9W82_003360</name>
</gene>
<evidence type="ECO:0000313" key="3">
    <source>
        <dbReference type="Proteomes" id="UP000669133"/>
    </source>
</evidence>
<dbReference type="RefSeq" id="XP_067548708.1">
    <property type="nucleotide sequence ID" value="XM_067692317.1"/>
</dbReference>
<comment type="caution">
    <text evidence="2">The sequence shown here is derived from an EMBL/GenBank/DDBJ whole genome shotgun (WGS) entry which is preliminary data.</text>
</comment>
<dbReference type="OrthoDB" id="10506587at2759"/>
<keyword evidence="3" id="KW-1185">Reference proteome</keyword>
<feature type="compositionally biased region" description="Basic and acidic residues" evidence="1">
    <location>
        <begin position="558"/>
        <end position="569"/>
    </location>
</feature>
<sequence>MANHTSQSAIASLAKHLGYDILVQVCIAAVESHDDTSLHDLHEEYERRRHFGNEPKDEGIVEFLGPALGSTMHDLSIEGQNQLITIAEKMSDIIHLEKVPLSDPISPECARALRSLCNLLYNYCYSKWDSNELFSESLSNLITVSLCFYFTNKIIQVGSHVHEAPAKSGKLNEEVFNHIKLQISPTHVISIERENFMALRIADFQGFQLPVFTLPTDENTAYVESAWSSRLATTFLIPIFSFYQMKLRQEKMESIAHFNTNASKRPDFSVVTKGGSVIVSSSVNPNSSKDVADDEILLSLEIKLGKTKIKLGKTKNKLDDTILLQLVANKAVTKTRICLLITPDTTFKVEYEGIKDHNRERKVHLSTAKFLDKSVARYIFQQLREREDYRMKHDDHIKLMDFIIKPHEPVASSSSHPPNSSNTESSKDEANTKKHHHEGSDASAKGKPSGDVDPGTAPPSRKQSKRGGETKGKGKKLEDFFAAFGEKLKITTKSTEEKENVSQTNEREENVYQTNEGEENVYQTNEEEENVYQTNEGEENVYQTNEGEENFSQTNEGKNIETKEKDVKSGLRRRILGSLQEKNTFTRVSKLFHWNHKREFHSMPLPGTNSKSHRD</sequence>
<feature type="compositionally biased region" description="Polar residues" evidence="1">
    <location>
        <begin position="541"/>
        <end position="557"/>
    </location>
</feature>